<dbReference type="InterPro" id="IPR000719">
    <property type="entry name" value="Prot_kinase_dom"/>
</dbReference>
<evidence type="ECO:0000259" key="2">
    <source>
        <dbReference type="PROSITE" id="PS50011"/>
    </source>
</evidence>
<dbReference type="OrthoDB" id="3265188at2759"/>
<evidence type="ECO:0000256" key="1">
    <source>
        <dbReference type="SAM" id="MobiDB-lite"/>
    </source>
</evidence>
<dbReference type="Pfam" id="PF17667">
    <property type="entry name" value="Pkinase_fungal"/>
    <property type="match status" value="1"/>
</dbReference>
<feature type="region of interest" description="Disordered" evidence="1">
    <location>
        <begin position="650"/>
        <end position="680"/>
    </location>
</feature>
<dbReference type="InterPro" id="IPR011009">
    <property type="entry name" value="Kinase-like_dom_sf"/>
</dbReference>
<feature type="region of interest" description="Disordered" evidence="1">
    <location>
        <begin position="751"/>
        <end position="806"/>
    </location>
</feature>
<evidence type="ECO:0000313" key="3">
    <source>
        <dbReference type="EMBL" id="TCD60476.1"/>
    </source>
</evidence>
<dbReference type="STRING" id="92696.A0A4R0R392"/>
<reference evidence="3 4" key="1">
    <citation type="submission" date="2018-11" db="EMBL/GenBank/DDBJ databases">
        <title>Genome assembly of Steccherinum ochraceum LE-BIN_3174, the white-rot fungus of the Steccherinaceae family (The Residual Polyporoid clade, Polyporales, Basidiomycota).</title>
        <authorList>
            <person name="Fedorova T.V."/>
            <person name="Glazunova O.A."/>
            <person name="Landesman E.O."/>
            <person name="Moiseenko K.V."/>
            <person name="Psurtseva N.V."/>
            <person name="Savinova O.S."/>
            <person name="Shakhova N.V."/>
            <person name="Tyazhelova T.V."/>
            <person name="Vasina D.V."/>
        </authorList>
    </citation>
    <scope>NUCLEOTIDE SEQUENCE [LARGE SCALE GENOMIC DNA]</scope>
    <source>
        <strain evidence="3 4">LE-BIN_3174</strain>
    </source>
</reference>
<dbReference type="GO" id="GO:0005524">
    <property type="term" value="F:ATP binding"/>
    <property type="evidence" value="ECO:0007669"/>
    <property type="project" value="InterPro"/>
</dbReference>
<dbReference type="Proteomes" id="UP000292702">
    <property type="component" value="Unassembled WGS sequence"/>
</dbReference>
<comment type="caution">
    <text evidence="3">The sequence shown here is derived from an EMBL/GenBank/DDBJ whole genome shotgun (WGS) entry which is preliminary data.</text>
</comment>
<dbReference type="GO" id="GO:0004672">
    <property type="term" value="F:protein kinase activity"/>
    <property type="evidence" value="ECO:0007669"/>
    <property type="project" value="InterPro"/>
</dbReference>
<dbReference type="PROSITE" id="PS50011">
    <property type="entry name" value="PROTEIN_KINASE_DOM"/>
    <property type="match status" value="1"/>
</dbReference>
<protein>
    <recommendedName>
        <fullName evidence="2">Protein kinase domain-containing protein</fullName>
    </recommendedName>
</protein>
<accession>A0A4R0R392</accession>
<gene>
    <name evidence="3" type="ORF">EIP91_010024</name>
</gene>
<dbReference type="AlphaFoldDB" id="A0A4R0R392"/>
<feature type="domain" description="Protein kinase" evidence="2">
    <location>
        <begin position="294"/>
        <end position="717"/>
    </location>
</feature>
<proteinExistence type="predicted"/>
<organism evidence="3 4">
    <name type="scientific">Steccherinum ochraceum</name>
    <dbReference type="NCBI Taxonomy" id="92696"/>
    <lineage>
        <taxon>Eukaryota</taxon>
        <taxon>Fungi</taxon>
        <taxon>Dikarya</taxon>
        <taxon>Basidiomycota</taxon>
        <taxon>Agaricomycotina</taxon>
        <taxon>Agaricomycetes</taxon>
        <taxon>Polyporales</taxon>
        <taxon>Steccherinaceae</taxon>
        <taxon>Steccherinum</taxon>
    </lineage>
</organism>
<dbReference type="PANTHER" id="PTHR38248:SF2">
    <property type="entry name" value="FUNK1 11"/>
    <property type="match status" value="1"/>
</dbReference>
<dbReference type="Gene3D" id="1.10.510.10">
    <property type="entry name" value="Transferase(Phosphotransferase) domain 1"/>
    <property type="match status" value="1"/>
</dbReference>
<dbReference type="EMBL" id="RWJN01000591">
    <property type="protein sequence ID" value="TCD60476.1"/>
    <property type="molecule type" value="Genomic_DNA"/>
</dbReference>
<dbReference type="SUPFAM" id="SSF56112">
    <property type="entry name" value="Protein kinase-like (PK-like)"/>
    <property type="match status" value="1"/>
</dbReference>
<keyword evidence="4" id="KW-1185">Reference proteome</keyword>
<dbReference type="PANTHER" id="PTHR38248">
    <property type="entry name" value="FUNK1 6"/>
    <property type="match status" value="1"/>
</dbReference>
<name>A0A4R0R392_9APHY</name>
<sequence length="806" mass="90773">MAPPTNISIPAELADKAKTTPIIFQFADKDRPLEERRNRDAQVMHEHGFIEVPVEKFFDKVFPGHEGLRKSRYSKPKLVLTYLKGPAHADEHDAYPSLVEYINAVGGKDNFVCKDVSDWPDNSLDDTRRIDLSLFKTSPASQKFWHDPSIEPRITCSEARRPHIARSCASQAHSGGEVKVAPERNGFGMGEKEPFLIANEKAEQTRAQICSYAADILDHQHRVFVPMFYVYRTYARLLLFDRGAVMVSTPINLETDCATFGKFFYCLKTYPEVSVGYDPTATMLPKNPITNLDYKSLQTALKGLPGNSRLTPYIQKAFEDGRSQWPYYKIAVDKGDERLYFLIRNASSHSLSITGRATRGYIAFDLAKNVFRFLKDTWRPESDLIPQELKVYEDLSHHKVAHVATVWCGGDVCAAPGQTVQRTLSHEFRDVDAQILPRIHTRIVLVEIGMPLKDYRDSKELCLAIGYAVTGHRQAYTLAKILHRDISDGNIVLYEPSPGAPLRALLIDWDLCKYLDDLDKKPTQKSRSGTWRFISAMLLNYPLKANELADDLESFYHLLILFALRYHDNDQKRPNETRQVLESYDEYYYIHGYWVGGRRKFACMVDGRLPFVLYRNDSFKTLLVSLAALFKEHYASENLEELQVRYGIPDRPDIAANNDGPKTNEPSGPPAPGPSETDPALDLLSALAPAAPTTRTLVDLTLSVPHSASPLKTHDEFTSLFLQALTQNKWTVGDKSSVDAFACIDWTVAPDRTGSRSRSKRTGSGADGGRLLKRSKTSTDNAAAPPHHTRSVSRVHGPRSLEAHPE</sequence>
<dbReference type="InterPro" id="IPR040976">
    <property type="entry name" value="Pkinase_fungal"/>
</dbReference>
<evidence type="ECO:0000313" key="4">
    <source>
        <dbReference type="Proteomes" id="UP000292702"/>
    </source>
</evidence>
<feature type="compositionally biased region" description="Basic residues" evidence="1">
    <location>
        <begin position="787"/>
        <end position="797"/>
    </location>
</feature>